<evidence type="ECO:0000313" key="5">
    <source>
        <dbReference type="Proteomes" id="UP000240728"/>
    </source>
</evidence>
<name>A0AAX0YRB4_9GAMM</name>
<dbReference type="EMBL" id="PYOZ01000037">
    <property type="protein sequence ID" value="PSX38701.1"/>
    <property type="molecule type" value="Genomic_DNA"/>
</dbReference>
<comment type="caution">
    <text evidence="4">The sequence shown here is derived from an EMBL/GenBank/DDBJ whole genome shotgun (WGS) entry which is preliminary data.</text>
</comment>
<keyword evidence="5" id="KW-1185">Reference proteome</keyword>
<dbReference type="InterPro" id="IPR050595">
    <property type="entry name" value="Bact_response_regulator"/>
</dbReference>
<feature type="domain" description="Response regulatory" evidence="3">
    <location>
        <begin position="6"/>
        <end position="123"/>
    </location>
</feature>
<dbReference type="Pfam" id="PF00072">
    <property type="entry name" value="Response_reg"/>
    <property type="match status" value="1"/>
</dbReference>
<keyword evidence="1 2" id="KW-0597">Phosphoprotein</keyword>
<gene>
    <name evidence="4" type="ORF">C0W53_22925</name>
</gene>
<accession>A0AAX0YRB4</accession>
<feature type="modified residue" description="4-aspartylphosphate" evidence="2">
    <location>
        <position position="56"/>
    </location>
</feature>
<dbReference type="AlphaFoldDB" id="A0AAX0YRB4"/>
<proteinExistence type="predicted"/>
<dbReference type="PROSITE" id="PS50110">
    <property type="entry name" value="RESPONSE_REGULATORY"/>
    <property type="match status" value="1"/>
</dbReference>
<protein>
    <submittedName>
        <fullName evidence="4">Response regulator</fullName>
    </submittedName>
</protein>
<dbReference type="GO" id="GO:0000160">
    <property type="term" value="P:phosphorelay signal transduction system"/>
    <property type="evidence" value="ECO:0007669"/>
    <property type="project" value="InterPro"/>
</dbReference>
<evidence type="ECO:0000256" key="1">
    <source>
        <dbReference type="ARBA" id="ARBA00022553"/>
    </source>
</evidence>
<dbReference type="SMART" id="SM00448">
    <property type="entry name" value="REC"/>
    <property type="match status" value="1"/>
</dbReference>
<dbReference type="SUPFAM" id="SSF52172">
    <property type="entry name" value="CheY-like"/>
    <property type="match status" value="1"/>
</dbReference>
<organism evidence="4 5">
    <name type="scientific">Photobacterium kishitanii</name>
    <dbReference type="NCBI Taxonomy" id="318456"/>
    <lineage>
        <taxon>Bacteria</taxon>
        <taxon>Pseudomonadati</taxon>
        <taxon>Pseudomonadota</taxon>
        <taxon>Gammaproteobacteria</taxon>
        <taxon>Vibrionales</taxon>
        <taxon>Vibrionaceae</taxon>
        <taxon>Photobacterium</taxon>
    </lineage>
</organism>
<evidence type="ECO:0000256" key="2">
    <source>
        <dbReference type="PROSITE-ProRule" id="PRU00169"/>
    </source>
</evidence>
<sequence length="126" mass="13957">MSKDISILVVDDFATMRRIVKSQLNELGYTNVDEADDGATALPLLQTGKYQFLITDWNMPTMSGLDLLKNVRANPSIMHIPVMMITAEAKRDNIIEAAKAGVNGYIVKPFNSKALKEKITAVLSRM</sequence>
<dbReference type="PANTHER" id="PTHR44591">
    <property type="entry name" value="STRESS RESPONSE REGULATOR PROTEIN 1"/>
    <property type="match status" value="1"/>
</dbReference>
<dbReference type="CDD" id="cd19923">
    <property type="entry name" value="REC_CheY_CheY3"/>
    <property type="match status" value="1"/>
</dbReference>
<dbReference type="PANTHER" id="PTHR44591:SF25">
    <property type="entry name" value="CHEMOTAXIS TWO-COMPONENT RESPONSE REGULATOR"/>
    <property type="match status" value="1"/>
</dbReference>
<dbReference type="Gene3D" id="3.40.50.2300">
    <property type="match status" value="1"/>
</dbReference>
<dbReference type="RefSeq" id="WP_045043242.1">
    <property type="nucleotide sequence ID" value="NZ_JZTB01000013.1"/>
</dbReference>
<evidence type="ECO:0000313" key="4">
    <source>
        <dbReference type="EMBL" id="PSX38701.1"/>
    </source>
</evidence>
<dbReference type="InterPro" id="IPR011006">
    <property type="entry name" value="CheY-like_superfamily"/>
</dbReference>
<reference evidence="4 5" key="1">
    <citation type="submission" date="2018-01" db="EMBL/GenBank/DDBJ databases">
        <title>Whole genome sequencing of Histamine producing bacteria.</title>
        <authorList>
            <person name="Butler K."/>
        </authorList>
    </citation>
    <scope>NUCLEOTIDE SEQUENCE [LARGE SCALE GENOMIC DNA]</scope>
    <source>
        <strain evidence="4 5">A1-4</strain>
    </source>
</reference>
<dbReference type="Proteomes" id="UP000240728">
    <property type="component" value="Unassembled WGS sequence"/>
</dbReference>
<evidence type="ECO:0000259" key="3">
    <source>
        <dbReference type="PROSITE" id="PS50110"/>
    </source>
</evidence>
<dbReference type="InterPro" id="IPR001789">
    <property type="entry name" value="Sig_transdc_resp-reg_receiver"/>
</dbReference>